<sequence length="368" mass="41825">MNRRKLIRRVAAGGIGLAIAPSVYFYNKAENYMPTATRYTSNPELKTLLSSKEWPGTPLDQKGLFVNEEYVFWPKFADVLKWQTEKNPYKEEKKNDTSRLEVIKHTSPDVLPDNSFTWLGHASFLMKLNGTKILIDPVLESPSVLMKRYTDLPFPAETLKGMDYILVSHDHRDHCDETSIKRLAGQNPGATWLCGLSLDLLLKKWTGSDRIQAAGWYQQYFLQTAGLSIYYLPSRHWARRGLTDTNTTLWGAFLIECNNKKIYFGGDSGYGKHVGIVRELFGEVDYYLAGIGAFAPRWFMGPSHMHPEEAVRASNDLQPKNLLPMHYGTFDLSDEPLLEPARIIRQLNENKQITSKLLLPAVGQVVPV</sequence>
<reference evidence="2" key="1">
    <citation type="submission" date="2023-07" db="EMBL/GenBank/DDBJ databases">
        <title>The genome sequence of Rhodocytophaga aerolata KACC 12507.</title>
        <authorList>
            <person name="Zhang X."/>
        </authorList>
    </citation>
    <scope>NUCLEOTIDE SEQUENCE</scope>
    <source>
        <strain evidence="2">KACC 12507</strain>
    </source>
</reference>
<dbReference type="SUPFAM" id="SSF56281">
    <property type="entry name" value="Metallo-hydrolase/oxidoreductase"/>
    <property type="match status" value="1"/>
</dbReference>
<dbReference type="PANTHER" id="PTHR15032">
    <property type="entry name" value="N-ACYL-PHOSPHATIDYLETHANOLAMINE-HYDROLYZING PHOSPHOLIPASE D"/>
    <property type="match status" value="1"/>
</dbReference>
<feature type="domain" description="Metallo-beta-lactamase" evidence="1">
    <location>
        <begin position="131"/>
        <end position="327"/>
    </location>
</feature>
<evidence type="ECO:0000259" key="1">
    <source>
        <dbReference type="Pfam" id="PF12706"/>
    </source>
</evidence>
<dbReference type="Pfam" id="PF12706">
    <property type="entry name" value="Lactamase_B_2"/>
    <property type="match status" value="1"/>
</dbReference>
<dbReference type="Gene3D" id="3.60.15.10">
    <property type="entry name" value="Ribonuclease Z/Hydroxyacylglutathione hydrolase-like"/>
    <property type="match status" value="1"/>
</dbReference>
<evidence type="ECO:0000313" key="3">
    <source>
        <dbReference type="Proteomes" id="UP001168528"/>
    </source>
</evidence>
<dbReference type="RefSeq" id="WP_302038730.1">
    <property type="nucleotide sequence ID" value="NZ_JAUKPO010000009.1"/>
</dbReference>
<comment type="caution">
    <text evidence="2">The sequence shown here is derived from an EMBL/GenBank/DDBJ whole genome shotgun (WGS) entry which is preliminary data.</text>
</comment>
<keyword evidence="3" id="KW-1185">Reference proteome</keyword>
<organism evidence="2 3">
    <name type="scientific">Rhodocytophaga aerolata</name>
    <dbReference type="NCBI Taxonomy" id="455078"/>
    <lineage>
        <taxon>Bacteria</taxon>
        <taxon>Pseudomonadati</taxon>
        <taxon>Bacteroidota</taxon>
        <taxon>Cytophagia</taxon>
        <taxon>Cytophagales</taxon>
        <taxon>Rhodocytophagaceae</taxon>
        <taxon>Rhodocytophaga</taxon>
    </lineage>
</organism>
<proteinExistence type="predicted"/>
<accession>A0ABT8RB37</accession>
<dbReference type="PANTHER" id="PTHR15032:SF4">
    <property type="entry name" value="N-ACYL-PHOSPHATIDYLETHANOLAMINE-HYDROLYZING PHOSPHOLIPASE D"/>
    <property type="match status" value="1"/>
</dbReference>
<dbReference type="InterPro" id="IPR036866">
    <property type="entry name" value="RibonucZ/Hydroxyglut_hydro"/>
</dbReference>
<dbReference type="EMBL" id="JAUKPO010000009">
    <property type="protein sequence ID" value="MDO1447925.1"/>
    <property type="molecule type" value="Genomic_DNA"/>
</dbReference>
<dbReference type="Proteomes" id="UP001168528">
    <property type="component" value="Unassembled WGS sequence"/>
</dbReference>
<gene>
    <name evidence="2" type="ORF">Q0590_16760</name>
</gene>
<protein>
    <submittedName>
        <fullName evidence="2">MBL fold metallo-hydrolase</fullName>
    </submittedName>
</protein>
<dbReference type="InterPro" id="IPR001279">
    <property type="entry name" value="Metallo-B-lactamas"/>
</dbReference>
<evidence type="ECO:0000313" key="2">
    <source>
        <dbReference type="EMBL" id="MDO1447925.1"/>
    </source>
</evidence>
<name>A0ABT8RB37_9BACT</name>